<evidence type="ECO:0000313" key="2">
    <source>
        <dbReference type="EMBL" id="CAG8368307.1"/>
    </source>
</evidence>
<evidence type="ECO:0000256" key="1">
    <source>
        <dbReference type="SAM" id="SignalP"/>
    </source>
</evidence>
<dbReference type="EMBL" id="CAJVPA010000180">
    <property type="protein sequence ID" value="CAG8368307.1"/>
    <property type="molecule type" value="Genomic_DNA"/>
</dbReference>
<dbReference type="OrthoDB" id="4353051at2759"/>
<gene>
    <name evidence="2" type="ORF">PSALAMII_LOCUS4628</name>
</gene>
<dbReference type="AlphaFoldDB" id="A0A9W4J1L8"/>
<name>A0A9W4J1L8_9EURO</name>
<protein>
    <submittedName>
        <fullName evidence="2">Uncharacterized protein</fullName>
    </submittedName>
</protein>
<keyword evidence="1" id="KW-0732">Signal</keyword>
<comment type="caution">
    <text evidence="2">The sequence shown here is derived from an EMBL/GenBank/DDBJ whole genome shotgun (WGS) entry which is preliminary data.</text>
</comment>
<feature type="signal peptide" evidence="1">
    <location>
        <begin position="1"/>
        <end position="19"/>
    </location>
</feature>
<dbReference type="Proteomes" id="UP001152646">
    <property type="component" value="Unassembled WGS sequence"/>
</dbReference>
<proteinExistence type="predicted"/>
<feature type="chain" id="PRO_5040862255" evidence="1">
    <location>
        <begin position="20"/>
        <end position="140"/>
    </location>
</feature>
<reference evidence="2" key="1">
    <citation type="submission" date="2021-07" db="EMBL/GenBank/DDBJ databases">
        <authorList>
            <person name="Branca A.L. A."/>
        </authorList>
    </citation>
    <scope>NUCLEOTIDE SEQUENCE</scope>
</reference>
<sequence length="140" mass="15320">MHFTKTLASVAALSMTAYAAVPVASVQLQSWEQCDIGFPALGEPKFTADVAVTPLTCDKTTLNRDWSINNWSFKAHLDTKDALLCHGVVVWNNEGCTGKPVHFLPFDHHSPIAEGQCLPDTLEPGYVSFKLACDEFPIDV</sequence>
<organism evidence="2 3">
    <name type="scientific">Penicillium salamii</name>
    <dbReference type="NCBI Taxonomy" id="1612424"/>
    <lineage>
        <taxon>Eukaryota</taxon>
        <taxon>Fungi</taxon>
        <taxon>Dikarya</taxon>
        <taxon>Ascomycota</taxon>
        <taxon>Pezizomycotina</taxon>
        <taxon>Eurotiomycetes</taxon>
        <taxon>Eurotiomycetidae</taxon>
        <taxon>Eurotiales</taxon>
        <taxon>Aspergillaceae</taxon>
        <taxon>Penicillium</taxon>
    </lineage>
</organism>
<evidence type="ECO:0000313" key="3">
    <source>
        <dbReference type="Proteomes" id="UP001152646"/>
    </source>
</evidence>
<accession>A0A9W4J1L8</accession>